<dbReference type="Proteomes" id="UP000054843">
    <property type="component" value="Unassembled WGS sequence"/>
</dbReference>
<sequence>MSILPTVFTASDELLTVEPLAAGQKSNNYI</sequence>
<dbReference type="EMBL" id="JYDO01001351">
    <property type="protein sequence ID" value="KRZ64218.1"/>
    <property type="molecule type" value="Genomic_DNA"/>
</dbReference>
<evidence type="ECO:0000313" key="1">
    <source>
        <dbReference type="EMBL" id="KRZ64218.1"/>
    </source>
</evidence>
<protein>
    <submittedName>
        <fullName evidence="1">Uncharacterized protein</fullName>
    </submittedName>
</protein>
<organism evidence="1 2">
    <name type="scientific">Trichinella papuae</name>
    <dbReference type="NCBI Taxonomy" id="268474"/>
    <lineage>
        <taxon>Eukaryota</taxon>
        <taxon>Metazoa</taxon>
        <taxon>Ecdysozoa</taxon>
        <taxon>Nematoda</taxon>
        <taxon>Enoplea</taxon>
        <taxon>Dorylaimia</taxon>
        <taxon>Trichinellida</taxon>
        <taxon>Trichinellidae</taxon>
        <taxon>Trichinella</taxon>
    </lineage>
</organism>
<dbReference type="AlphaFoldDB" id="A0A0V1LXH5"/>
<proteinExistence type="predicted"/>
<name>A0A0V1LXH5_9BILA</name>
<gene>
    <name evidence="1" type="ORF">T10_8622</name>
</gene>
<comment type="caution">
    <text evidence="1">The sequence shown here is derived from an EMBL/GenBank/DDBJ whole genome shotgun (WGS) entry which is preliminary data.</text>
</comment>
<keyword evidence="2" id="KW-1185">Reference proteome</keyword>
<reference evidence="1 2" key="1">
    <citation type="submission" date="2015-01" db="EMBL/GenBank/DDBJ databases">
        <title>Evolution of Trichinella species and genotypes.</title>
        <authorList>
            <person name="Korhonen P.K."/>
            <person name="Edoardo P."/>
            <person name="Giuseppe L.R."/>
            <person name="Gasser R.B."/>
        </authorList>
    </citation>
    <scope>NUCLEOTIDE SEQUENCE [LARGE SCALE GENOMIC DNA]</scope>
    <source>
        <strain evidence="1">ISS1980</strain>
    </source>
</reference>
<accession>A0A0V1LXH5</accession>
<evidence type="ECO:0000313" key="2">
    <source>
        <dbReference type="Proteomes" id="UP000054843"/>
    </source>
</evidence>